<dbReference type="EMBL" id="CP048711">
    <property type="protein sequence ID" value="QIB64713.1"/>
    <property type="molecule type" value="Genomic_DNA"/>
</dbReference>
<evidence type="ECO:0000256" key="1">
    <source>
        <dbReference type="SAM" id="Phobius"/>
    </source>
</evidence>
<dbReference type="Proteomes" id="UP000477680">
    <property type="component" value="Chromosome"/>
</dbReference>
<dbReference type="KEGG" id="kim:G3T16_04215"/>
<evidence type="ECO:0000259" key="3">
    <source>
        <dbReference type="Pfam" id="PF26299"/>
    </source>
</evidence>
<dbReference type="InterPro" id="IPR058740">
    <property type="entry name" value="MurL_N"/>
</dbReference>
<dbReference type="InterPro" id="IPR058741">
    <property type="entry name" value="MurL_C"/>
</dbReference>
<dbReference type="RefSeq" id="WP_163493963.1">
    <property type="nucleotide sequence ID" value="NZ_CP048711.1"/>
</dbReference>
<feature type="domain" description="MurL N-terminal" evidence="3">
    <location>
        <begin position="43"/>
        <end position="301"/>
    </location>
</feature>
<proteinExistence type="predicted"/>
<evidence type="ECO:0008006" key="6">
    <source>
        <dbReference type="Google" id="ProtNLM"/>
    </source>
</evidence>
<dbReference type="Pfam" id="PF26298">
    <property type="entry name" value="MurL_epimerase_C"/>
    <property type="match status" value="1"/>
</dbReference>
<evidence type="ECO:0000259" key="2">
    <source>
        <dbReference type="Pfam" id="PF26298"/>
    </source>
</evidence>
<gene>
    <name evidence="4" type="ORF">G3T16_04215</name>
</gene>
<dbReference type="Pfam" id="PF26299">
    <property type="entry name" value="MurL_N"/>
    <property type="match status" value="1"/>
</dbReference>
<organism evidence="4 5">
    <name type="scientific">Kineobactrum salinum</name>
    <dbReference type="NCBI Taxonomy" id="2708301"/>
    <lineage>
        <taxon>Bacteria</taxon>
        <taxon>Pseudomonadati</taxon>
        <taxon>Pseudomonadota</taxon>
        <taxon>Gammaproteobacteria</taxon>
        <taxon>Cellvibrionales</taxon>
        <taxon>Halieaceae</taxon>
        <taxon>Kineobactrum</taxon>
    </lineage>
</organism>
<reference evidence="4 5" key="1">
    <citation type="submission" date="2020-02" db="EMBL/GenBank/DDBJ databases">
        <title>Genome sequencing for Kineobactrum sp. M2.</title>
        <authorList>
            <person name="Park S.-J."/>
        </authorList>
    </citation>
    <scope>NUCLEOTIDE SEQUENCE [LARGE SCALE GENOMIC DNA]</scope>
    <source>
        <strain evidence="4 5">M2</strain>
    </source>
</reference>
<dbReference type="AlphaFoldDB" id="A0A6C0TYV2"/>
<name>A0A6C0TYV2_9GAMM</name>
<keyword evidence="1" id="KW-0472">Membrane</keyword>
<evidence type="ECO:0000313" key="4">
    <source>
        <dbReference type="EMBL" id="QIB64713.1"/>
    </source>
</evidence>
<keyword evidence="1" id="KW-1133">Transmembrane helix</keyword>
<protein>
    <recommendedName>
        <fullName evidence="6">UDP-N-acetyl-alpha-D-muramoyl-L-alanyl-L-glutamate epimerase</fullName>
    </recommendedName>
</protein>
<keyword evidence="1" id="KW-0812">Transmembrane</keyword>
<evidence type="ECO:0000313" key="5">
    <source>
        <dbReference type="Proteomes" id="UP000477680"/>
    </source>
</evidence>
<feature type="domain" description="MurL C-terminal" evidence="2">
    <location>
        <begin position="324"/>
        <end position="406"/>
    </location>
</feature>
<sequence length="467" mass="52135">MKMDSLQYVKRVVKATNNLMKDPLPRNKSISISALLLQGADVRIAFRAMDEEFTYVVSFPNTLAEKLGSLSRDVFNYLFTAVAITFVPSFFKMSDFESVKIETSPLDSDTIEFFEIFLLKGLAEFRFLQGLNPSRRVRVIAESGNAPVELPTARVSDKLIMLNGGGKDTIVAAELLLACQQPFTWVSVNPDDTKRKVIEVSGNLDALELSFKADLRMHRLSRYQWGHVPFAGICAALGAVVAILTGSRYVASGNEASANFGNVLFRGEPVNHQYSKSFEFEKGFAEFIKRCICSDLEVFSILRPFHDVQLAMLFSNMTKYHSHFISCNRKIKQGVWCKECPKCAFTALALYPFVKKEGIVTIFGEDILRTPVIQAHILKLVSGGIKPWECVGTLEESRLALSLVLQAYPDFPFVNSKISSGVKKALSVFDVEEVERRILYGINDEHIIPELLVGKIDSALGESIALR</sequence>
<keyword evidence="5" id="KW-1185">Reference proteome</keyword>
<accession>A0A6C0TYV2</accession>
<feature type="transmembrane region" description="Helical" evidence="1">
    <location>
        <begin position="225"/>
        <end position="244"/>
    </location>
</feature>